<comment type="caution">
    <text evidence="2">The sequence shown here is derived from an EMBL/GenBank/DDBJ whole genome shotgun (WGS) entry which is preliminary data.</text>
</comment>
<gene>
    <name evidence="2" type="ORF">SMN809_LOCUS33288</name>
</gene>
<organism evidence="2 3">
    <name type="scientific">Rotaria magnacalcarata</name>
    <dbReference type="NCBI Taxonomy" id="392030"/>
    <lineage>
        <taxon>Eukaryota</taxon>
        <taxon>Metazoa</taxon>
        <taxon>Spiralia</taxon>
        <taxon>Gnathifera</taxon>
        <taxon>Rotifera</taxon>
        <taxon>Eurotatoria</taxon>
        <taxon>Bdelloidea</taxon>
        <taxon>Philodinida</taxon>
        <taxon>Philodinidae</taxon>
        <taxon>Rotaria</taxon>
    </lineage>
</organism>
<evidence type="ECO:0000313" key="3">
    <source>
        <dbReference type="Proteomes" id="UP000676336"/>
    </source>
</evidence>
<reference evidence="2" key="1">
    <citation type="submission" date="2021-02" db="EMBL/GenBank/DDBJ databases">
        <authorList>
            <person name="Nowell W R."/>
        </authorList>
    </citation>
    <scope>NUCLEOTIDE SEQUENCE</scope>
</reference>
<name>A0A8S2WVK1_9BILA</name>
<sequence>NDSPTTVTIESSKPSPIVPLESSLSEKQRQLKLIDEATKLLNITVQLGNLHAIEQLQNNIESLLTNIGIDQFNDQSETTSIWTLDLPESIRDELATRQSILKQMLIDTTRIDQLRVNFVSHFSSENHTTAINEVIDIIDNYPKEMTTDIRQWLNEQQQTRITAPLATVDTSKSIDDFDEYLKQIEENISSYKQNETNESKLKKILQLIEERPNLPENLNNDDQERVENLHERLLHAQKEIEEIRQKNSSSINTEQIITNTDLLIRRLQDIEEQIRANVLQPINDYGRLMIDCQRITTELDQNLRPHVEHIINTGKRLYSLDNNKDSSGIESAGM</sequence>
<protein>
    <submittedName>
        <fullName evidence="2">Uncharacterized protein</fullName>
    </submittedName>
</protein>
<evidence type="ECO:0000256" key="1">
    <source>
        <dbReference type="SAM" id="Coils"/>
    </source>
</evidence>
<dbReference type="Proteomes" id="UP000676336">
    <property type="component" value="Unassembled WGS sequence"/>
</dbReference>
<dbReference type="EMBL" id="CAJOBI010072458">
    <property type="protein sequence ID" value="CAF4464306.1"/>
    <property type="molecule type" value="Genomic_DNA"/>
</dbReference>
<proteinExistence type="predicted"/>
<evidence type="ECO:0000313" key="2">
    <source>
        <dbReference type="EMBL" id="CAF4464306.1"/>
    </source>
</evidence>
<dbReference type="AlphaFoldDB" id="A0A8S2WVK1"/>
<feature type="coiled-coil region" evidence="1">
    <location>
        <begin position="219"/>
        <end position="246"/>
    </location>
</feature>
<keyword evidence="1" id="KW-0175">Coiled coil</keyword>
<feature type="non-terminal residue" evidence="2">
    <location>
        <position position="1"/>
    </location>
</feature>
<accession>A0A8S2WVK1</accession>